<reference evidence="10" key="1">
    <citation type="submission" date="2022-07" db="EMBL/GenBank/DDBJ databases">
        <title>Enhanced cultured diversity of the mouse gut microbiota enables custom-made synthetic communities.</title>
        <authorList>
            <person name="Afrizal A."/>
        </authorList>
    </citation>
    <scope>NUCLEOTIDE SEQUENCE</scope>
    <source>
        <strain evidence="10">DSM 28593</strain>
    </source>
</reference>
<evidence type="ECO:0000256" key="6">
    <source>
        <dbReference type="ARBA" id="ARBA00022989"/>
    </source>
</evidence>
<dbReference type="SUPFAM" id="SSF161098">
    <property type="entry name" value="MetI-like"/>
    <property type="match status" value="2"/>
</dbReference>
<dbReference type="CDD" id="cd06261">
    <property type="entry name" value="TM_PBP2"/>
    <property type="match status" value="2"/>
</dbReference>
<dbReference type="EMBL" id="JANKAS010000003">
    <property type="protein sequence ID" value="MCR1898324.1"/>
    <property type="molecule type" value="Genomic_DNA"/>
</dbReference>
<dbReference type="PANTHER" id="PTHR43357">
    <property type="entry name" value="INNER MEMBRANE ABC TRANSPORTER PERMEASE PROTEIN YDCV"/>
    <property type="match status" value="1"/>
</dbReference>
<feature type="transmembrane region" description="Helical" evidence="8">
    <location>
        <begin position="370"/>
        <end position="392"/>
    </location>
</feature>
<feature type="transmembrane region" description="Helical" evidence="8">
    <location>
        <begin position="119"/>
        <end position="140"/>
    </location>
</feature>
<feature type="transmembrane region" description="Helical" evidence="8">
    <location>
        <begin position="264"/>
        <end position="289"/>
    </location>
</feature>
<gene>
    <name evidence="10" type="ORF">NSA47_04885</name>
</gene>
<dbReference type="InterPro" id="IPR035906">
    <property type="entry name" value="MetI-like_sf"/>
</dbReference>
<sequence length="566" mass="61534">MSAAQLNSPLDNNPVGGKRSFSSYLNFWNVVTVLLFLTLAVSLLYPFSSLIYRSFLEKGTGSFTLANYKDFFDLPYYYSSLKNSLSVCITATILATLLGLPMAYIWTRFDIWGKKTINIMVILSLMSPPFIGAYSWILLLGRNGFLTKLFAGIGIEVPPIYGWTGIVLVFTLKFFSYIFLYVSGALKSIDSSLEEAAENLGVSGIKRILTVTFPLILPTISAGALMVFMTSLADFGTPMLIGEGYKVLPVLVYDEFMSEIGGNAAMASALSVIIIFISVAILLIQNLVVSRKNYMMSALRPPKVRKLTLGKKIAGTVFCFLIAGVAMAQQVVVLITSFIKTSGPIFVKGFSLGSYELVIHRLSRNITNTFLYSAIAIVIMIILGLLISYLVVRKRTKVTGLLDVLVMFPYVIPGAVLGITLLVAFNKPPIVLSGTAGILIMAYVIRKLPYTVRSSTAILHQIDPSIEEASINLGVSPMKTFFKVTALMMAPGVFSGAILSWITTINELSSSIILYTGKTSTISVAIYTEVIRASFGTAAALASILTVATVISLLLFYKFGGDEISI</sequence>
<evidence type="ECO:0000256" key="7">
    <source>
        <dbReference type="ARBA" id="ARBA00023136"/>
    </source>
</evidence>
<feature type="transmembrane region" description="Helical" evidence="8">
    <location>
        <begin position="429"/>
        <end position="445"/>
    </location>
</feature>
<dbReference type="RefSeq" id="WP_257529795.1">
    <property type="nucleotide sequence ID" value="NZ_JANKAS010000003.1"/>
</dbReference>
<proteinExistence type="inferred from homology"/>
<evidence type="ECO:0000313" key="10">
    <source>
        <dbReference type="EMBL" id="MCR1898324.1"/>
    </source>
</evidence>
<dbReference type="AlphaFoldDB" id="A0AAE3HFZ2"/>
<feature type="transmembrane region" description="Helical" evidence="8">
    <location>
        <begin position="160"/>
        <end position="182"/>
    </location>
</feature>
<dbReference type="Pfam" id="PF00528">
    <property type="entry name" value="BPD_transp_1"/>
    <property type="match status" value="2"/>
</dbReference>
<dbReference type="PANTHER" id="PTHR43357:SF3">
    <property type="entry name" value="FE(3+)-TRANSPORT SYSTEM PERMEASE PROTEIN FBPB 2"/>
    <property type="match status" value="1"/>
</dbReference>
<keyword evidence="3" id="KW-1003">Cell membrane</keyword>
<feature type="transmembrane region" description="Helical" evidence="8">
    <location>
        <begin position="27"/>
        <end position="47"/>
    </location>
</feature>
<feature type="transmembrane region" description="Helical" evidence="8">
    <location>
        <begin position="313"/>
        <end position="339"/>
    </location>
</feature>
<comment type="subcellular location">
    <subcellularLocation>
        <location evidence="1">Cell inner membrane</location>
        <topology evidence="1">Multi-pass membrane protein</topology>
    </subcellularLocation>
    <subcellularLocation>
        <location evidence="8">Cell membrane</location>
        <topology evidence="8">Multi-pass membrane protein</topology>
    </subcellularLocation>
</comment>
<keyword evidence="7 8" id="KW-0472">Membrane</keyword>
<evidence type="ECO:0000256" key="3">
    <source>
        <dbReference type="ARBA" id="ARBA00022475"/>
    </source>
</evidence>
<feature type="transmembrane region" description="Helical" evidence="8">
    <location>
        <begin position="535"/>
        <end position="557"/>
    </location>
</feature>
<keyword evidence="5 8" id="KW-0812">Transmembrane</keyword>
<dbReference type="GO" id="GO:0005886">
    <property type="term" value="C:plasma membrane"/>
    <property type="evidence" value="ECO:0007669"/>
    <property type="project" value="UniProtKB-SubCell"/>
</dbReference>
<evidence type="ECO:0000256" key="8">
    <source>
        <dbReference type="RuleBase" id="RU363032"/>
    </source>
</evidence>
<feature type="transmembrane region" description="Helical" evidence="8">
    <location>
        <begin position="481"/>
        <end position="502"/>
    </location>
</feature>
<dbReference type="PROSITE" id="PS50928">
    <property type="entry name" value="ABC_TM1"/>
    <property type="match status" value="2"/>
</dbReference>
<dbReference type="InterPro" id="IPR000515">
    <property type="entry name" value="MetI-like"/>
</dbReference>
<evidence type="ECO:0000256" key="4">
    <source>
        <dbReference type="ARBA" id="ARBA00022519"/>
    </source>
</evidence>
<organism evidence="10 11">
    <name type="scientific">Irregularibacter muris</name>
    <dbReference type="NCBI Taxonomy" id="1796619"/>
    <lineage>
        <taxon>Bacteria</taxon>
        <taxon>Bacillati</taxon>
        <taxon>Bacillota</taxon>
        <taxon>Clostridia</taxon>
        <taxon>Eubacteriales</taxon>
        <taxon>Eubacteriaceae</taxon>
        <taxon>Irregularibacter</taxon>
    </lineage>
</organism>
<evidence type="ECO:0000256" key="1">
    <source>
        <dbReference type="ARBA" id="ARBA00004429"/>
    </source>
</evidence>
<feature type="transmembrane region" description="Helical" evidence="8">
    <location>
        <begin position="208"/>
        <end position="229"/>
    </location>
</feature>
<protein>
    <submittedName>
        <fullName evidence="10">Iron ABC transporter permease</fullName>
    </submittedName>
</protein>
<feature type="domain" description="ABC transmembrane type-1" evidence="9">
    <location>
        <begin position="366"/>
        <end position="556"/>
    </location>
</feature>
<dbReference type="Gene3D" id="1.10.3720.10">
    <property type="entry name" value="MetI-like"/>
    <property type="match status" value="2"/>
</dbReference>
<comment type="similarity">
    <text evidence="8">Belongs to the binding-protein-dependent transport system permease family.</text>
</comment>
<evidence type="ECO:0000259" key="9">
    <source>
        <dbReference type="PROSITE" id="PS50928"/>
    </source>
</evidence>
<dbReference type="Proteomes" id="UP001205748">
    <property type="component" value="Unassembled WGS sequence"/>
</dbReference>
<feature type="domain" description="ABC transmembrane type-1" evidence="9">
    <location>
        <begin position="81"/>
        <end position="285"/>
    </location>
</feature>
<keyword evidence="2 8" id="KW-0813">Transport</keyword>
<evidence type="ECO:0000313" key="11">
    <source>
        <dbReference type="Proteomes" id="UP001205748"/>
    </source>
</evidence>
<keyword evidence="11" id="KW-1185">Reference proteome</keyword>
<comment type="caution">
    <text evidence="10">The sequence shown here is derived from an EMBL/GenBank/DDBJ whole genome shotgun (WGS) entry which is preliminary data.</text>
</comment>
<keyword evidence="6 8" id="KW-1133">Transmembrane helix</keyword>
<dbReference type="GO" id="GO:0055085">
    <property type="term" value="P:transmembrane transport"/>
    <property type="evidence" value="ECO:0007669"/>
    <property type="project" value="InterPro"/>
</dbReference>
<feature type="transmembrane region" description="Helical" evidence="8">
    <location>
        <begin position="84"/>
        <end position="107"/>
    </location>
</feature>
<evidence type="ECO:0000256" key="5">
    <source>
        <dbReference type="ARBA" id="ARBA00022692"/>
    </source>
</evidence>
<name>A0AAE3HFZ2_9FIRM</name>
<feature type="transmembrane region" description="Helical" evidence="8">
    <location>
        <begin position="404"/>
        <end position="423"/>
    </location>
</feature>
<keyword evidence="4" id="KW-0997">Cell inner membrane</keyword>
<evidence type="ECO:0000256" key="2">
    <source>
        <dbReference type="ARBA" id="ARBA00022448"/>
    </source>
</evidence>
<accession>A0AAE3HFZ2</accession>